<keyword evidence="5" id="KW-1185">Reference proteome</keyword>
<proteinExistence type="predicted"/>
<accession>A0A2P6V5T5</accession>
<comment type="caution">
    <text evidence="3">The sequence shown here is derived from an EMBL/GenBank/DDBJ whole genome shotgun (WGS) entry which is preliminary data.</text>
</comment>
<keyword evidence="3" id="KW-0969">Cilium</keyword>
<dbReference type="OrthoDB" id="409848at2759"/>
<keyword evidence="1" id="KW-1133">Transmembrane helix</keyword>
<evidence type="ECO:0000313" key="5">
    <source>
        <dbReference type="Proteomes" id="UP000239649"/>
    </source>
</evidence>
<organism evidence="3 5">
    <name type="scientific">Micractinium conductrix</name>
    <dbReference type="NCBI Taxonomy" id="554055"/>
    <lineage>
        <taxon>Eukaryota</taxon>
        <taxon>Viridiplantae</taxon>
        <taxon>Chlorophyta</taxon>
        <taxon>core chlorophytes</taxon>
        <taxon>Trebouxiophyceae</taxon>
        <taxon>Chlorellales</taxon>
        <taxon>Chlorellaceae</taxon>
        <taxon>Chlorella clade</taxon>
        <taxon>Micractinium</taxon>
    </lineage>
</organism>
<dbReference type="PANTHER" id="PTHR38360:SF1">
    <property type="entry name" value="F12P19.7"/>
    <property type="match status" value="1"/>
</dbReference>
<evidence type="ECO:0000256" key="1">
    <source>
        <dbReference type="SAM" id="Phobius"/>
    </source>
</evidence>
<keyword evidence="1" id="KW-0472">Membrane</keyword>
<dbReference type="EMBL" id="LHPF02000026">
    <property type="protein sequence ID" value="PSC69505.1"/>
    <property type="molecule type" value="Genomic_DNA"/>
</dbReference>
<keyword evidence="3" id="KW-0282">Flagellum</keyword>
<keyword evidence="3" id="KW-0966">Cell projection</keyword>
<dbReference type="PANTHER" id="PTHR38360">
    <property type="entry name" value="OS03G0120000 PROTEIN"/>
    <property type="match status" value="1"/>
</dbReference>
<keyword evidence="2" id="KW-0732">Signal</keyword>
<name>A0A2P6V5T5_9CHLO</name>
<gene>
    <name evidence="4" type="ORF">C2E20_7049</name>
    <name evidence="3" type="ORF">C2E20_7054</name>
</gene>
<feature type="transmembrane region" description="Helical" evidence="1">
    <location>
        <begin position="508"/>
        <end position="531"/>
    </location>
</feature>
<evidence type="ECO:0000313" key="3">
    <source>
        <dbReference type="EMBL" id="PSC69448.1"/>
    </source>
</evidence>
<keyword evidence="1" id="KW-0812">Transmembrane</keyword>
<evidence type="ECO:0000256" key="2">
    <source>
        <dbReference type="SAM" id="SignalP"/>
    </source>
</evidence>
<feature type="chain" id="PRO_5015085653" evidence="2">
    <location>
        <begin position="23"/>
        <end position="534"/>
    </location>
</feature>
<dbReference type="AlphaFoldDB" id="A0A2P6V5T5"/>
<reference evidence="3 5" key="1">
    <citation type="journal article" date="2018" name="Plant J.">
        <title>Genome sequences of Chlorella sorokiniana UTEX 1602 and Micractinium conductrix SAG 241.80: implications to maltose excretion by a green alga.</title>
        <authorList>
            <person name="Arriola M.B."/>
            <person name="Velmurugan N."/>
            <person name="Zhang Y."/>
            <person name="Plunkett M.H."/>
            <person name="Hondzo H."/>
            <person name="Barney B.M."/>
        </authorList>
    </citation>
    <scope>NUCLEOTIDE SEQUENCE [LARGE SCALE GENOMIC DNA]</scope>
    <source>
        <strain evidence="3 5">SAG 241.80</strain>
    </source>
</reference>
<dbReference type="Proteomes" id="UP000239649">
    <property type="component" value="Unassembled WGS sequence"/>
</dbReference>
<protein>
    <submittedName>
        <fullName evidence="3">Flagellar associated</fullName>
    </submittedName>
</protein>
<dbReference type="EMBL" id="LHPF02000026">
    <property type="protein sequence ID" value="PSC69448.1"/>
    <property type="molecule type" value="Genomic_DNA"/>
</dbReference>
<reference evidence="3" key="2">
    <citation type="submission" date="2018-02" db="EMBL/GenBank/DDBJ databases">
        <authorList>
            <person name="Cohen D.B."/>
            <person name="Kent A.D."/>
        </authorList>
    </citation>
    <scope>NUCLEOTIDE SEQUENCE</scope>
    <source>
        <strain evidence="3">SAG 241.80</strain>
    </source>
</reference>
<sequence>MEPTRALAALAVVLCFVVASVAGPDPYQRPSNADCVELDTTAADADQVVLYPPEFILEGDETETGEFYTQVTSAIGFSVRYYPTYKLVSNNIDNETYVLYQCGSRAPELSAFPAGTKMFQVPLTSISAPATVPYAFVDFLGLGDRVHDVSPYVSSPCGQALLECANSTAPDFSLLSNTTVRYATVGPYVDGMITSEPYPFSKAFTVSASLDPGPLNRAEWIKFVGLFFNLGKQASLIFDSIKAEYEQTRAAAAPAAGAKRPVVAWASHFKYEADESYQLSFDPYQGNLTEDAGGVMLDREALKAVKGVTGSPFDPSSTTLYYAWNVKGGFASKEEAKAAFLAALKQADVVIDETYVVDPAPYDNAAARAEWGITEAEVAAVPALAANRVFREDGIISATGGLDWFEGAIARPDKILKDLVRALSPEKTQGQGFTYLRNLATEKPVVVTADDCNAAEPCTAEPKVICPLVKVCGAGQTPALLTSGTDGMCVYKECGGAAAAAGATPGNAAAAMAAPAIVLTVLVVAVVEVLLNFC</sequence>
<evidence type="ECO:0000313" key="4">
    <source>
        <dbReference type="EMBL" id="PSC69505.1"/>
    </source>
</evidence>
<feature type="signal peptide" evidence="2">
    <location>
        <begin position="1"/>
        <end position="22"/>
    </location>
</feature>
<dbReference type="STRING" id="554055.A0A2P6V5T5"/>